<dbReference type="InterPro" id="IPR009057">
    <property type="entry name" value="Homeodomain-like_sf"/>
</dbReference>
<evidence type="ECO:0000256" key="2">
    <source>
        <dbReference type="ARBA" id="ARBA00023125"/>
    </source>
</evidence>
<feature type="transmembrane region" description="Helical" evidence="4">
    <location>
        <begin position="194"/>
        <end position="214"/>
    </location>
</feature>
<evidence type="ECO:0000313" key="7">
    <source>
        <dbReference type="Proteomes" id="UP000263900"/>
    </source>
</evidence>
<sequence length="389" mass="44285">MLMISLSGFWSTIILLGIVQGLILSGLLFASRRHQLPSRILAVLIGLITLACLNIYLLDVTWYNTRTIWTILANALPLVVIMPIGPLIWCYVQASMDPSFTFSRKYYIHFYPVLIDLIPYTLAFMADMAFLNGMASQQQRSWISGFADSWNVYADIPRWFSITIYCWLSRQYIMKRKSEQLDIADDTARWLQQFLFLFLVFQGIWLLYLVPYIIPATRQPLLNAVGWYPIFVPLAVLIYWLGLKGYLVNSRITTVQQSNKTVAPASRLPDDSAEAFIQRLQKLMEAAQLYLDPSLTVNSLAQQAGMPAKTVSAVLNQHLDKSFSTFVNEYRVAAFKRRILQQDASQLTIPGIAMECGFSSPATFQRIFKQLTGTTPSRFIQEAKQAETP</sequence>
<dbReference type="InterPro" id="IPR020449">
    <property type="entry name" value="Tscrpt_reg_AraC-type_HTH"/>
</dbReference>
<feature type="domain" description="HTH araC/xylS-type" evidence="5">
    <location>
        <begin position="281"/>
        <end position="382"/>
    </location>
</feature>
<feature type="transmembrane region" description="Helical" evidence="4">
    <location>
        <begin position="113"/>
        <end position="136"/>
    </location>
</feature>
<dbReference type="GO" id="GO:0043565">
    <property type="term" value="F:sequence-specific DNA binding"/>
    <property type="evidence" value="ECO:0007669"/>
    <property type="project" value="InterPro"/>
</dbReference>
<keyword evidence="2" id="KW-0238">DNA-binding</keyword>
<protein>
    <submittedName>
        <fullName evidence="6">Helix-turn-helix domain-containing protein</fullName>
    </submittedName>
</protein>
<evidence type="ECO:0000256" key="4">
    <source>
        <dbReference type="SAM" id="Phobius"/>
    </source>
</evidence>
<dbReference type="PANTHER" id="PTHR43280">
    <property type="entry name" value="ARAC-FAMILY TRANSCRIPTIONAL REGULATOR"/>
    <property type="match status" value="1"/>
</dbReference>
<dbReference type="AlphaFoldDB" id="A0A3B7MQN5"/>
<dbReference type="SMART" id="SM00342">
    <property type="entry name" value="HTH_ARAC"/>
    <property type="match status" value="1"/>
</dbReference>
<dbReference type="Pfam" id="PF12833">
    <property type="entry name" value="HTH_18"/>
    <property type="match status" value="1"/>
</dbReference>
<dbReference type="PANTHER" id="PTHR43280:SF29">
    <property type="entry name" value="ARAC-FAMILY TRANSCRIPTIONAL REGULATOR"/>
    <property type="match status" value="1"/>
</dbReference>
<dbReference type="KEGG" id="pseg:D3H65_15410"/>
<gene>
    <name evidence="6" type="ORF">D3H65_15410</name>
</gene>
<keyword evidence="4" id="KW-0472">Membrane</keyword>
<evidence type="ECO:0000259" key="5">
    <source>
        <dbReference type="PROSITE" id="PS01124"/>
    </source>
</evidence>
<dbReference type="InterPro" id="IPR018060">
    <property type="entry name" value="HTH_AraC"/>
</dbReference>
<dbReference type="Gene3D" id="1.10.10.60">
    <property type="entry name" value="Homeodomain-like"/>
    <property type="match status" value="1"/>
</dbReference>
<dbReference type="PRINTS" id="PR00032">
    <property type="entry name" value="HTHARAC"/>
</dbReference>
<dbReference type="Proteomes" id="UP000263900">
    <property type="component" value="Chromosome"/>
</dbReference>
<accession>A0A3B7MQN5</accession>
<name>A0A3B7MQN5_9BACT</name>
<proteinExistence type="predicted"/>
<keyword evidence="4" id="KW-1133">Transmembrane helix</keyword>
<reference evidence="6 7" key="1">
    <citation type="submission" date="2018-09" db="EMBL/GenBank/DDBJ databases">
        <title>Genome sequencing of strain 6GH32-13.</title>
        <authorList>
            <person name="Weon H.-Y."/>
            <person name="Heo J."/>
            <person name="Kwon S.-W."/>
        </authorList>
    </citation>
    <scope>NUCLEOTIDE SEQUENCE [LARGE SCALE GENOMIC DNA]</scope>
    <source>
        <strain evidence="6 7">5GH32-13</strain>
    </source>
</reference>
<evidence type="ECO:0000313" key="6">
    <source>
        <dbReference type="EMBL" id="AXY75286.1"/>
    </source>
</evidence>
<dbReference type="GO" id="GO:0003700">
    <property type="term" value="F:DNA-binding transcription factor activity"/>
    <property type="evidence" value="ECO:0007669"/>
    <property type="project" value="InterPro"/>
</dbReference>
<keyword evidence="7" id="KW-1185">Reference proteome</keyword>
<dbReference type="EMBL" id="CP032157">
    <property type="protein sequence ID" value="AXY75286.1"/>
    <property type="molecule type" value="Genomic_DNA"/>
</dbReference>
<dbReference type="PROSITE" id="PS01124">
    <property type="entry name" value="HTH_ARAC_FAMILY_2"/>
    <property type="match status" value="1"/>
</dbReference>
<feature type="transmembrane region" description="Helical" evidence="4">
    <location>
        <begin position="6"/>
        <end position="29"/>
    </location>
</feature>
<keyword evidence="1" id="KW-0805">Transcription regulation</keyword>
<keyword evidence="3" id="KW-0804">Transcription</keyword>
<evidence type="ECO:0000256" key="3">
    <source>
        <dbReference type="ARBA" id="ARBA00023163"/>
    </source>
</evidence>
<dbReference type="OrthoDB" id="5492415at2"/>
<feature type="transmembrane region" description="Helical" evidence="4">
    <location>
        <begin position="226"/>
        <end position="243"/>
    </location>
</feature>
<feature type="transmembrane region" description="Helical" evidence="4">
    <location>
        <begin position="41"/>
        <end position="62"/>
    </location>
</feature>
<organism evidence="6 7">
    <name type="scientific">Paraflavitalea soli</name>
    <dbReference type="NCBI Taxonomy" id="2315862"/>
    <lineage>
        <taxon>Bacteria</taxon>
        <taxon>Pseudomonadati</taxon>
        <taxon>Bacteroidota</taxon>
        <taxon>Chitinophagia</taxon>
        <taxon>Chitinophagales</taxon>
        <taxon>Chitinophagaceae</taxon>
        <taxon>Paraflavitalea</taxon>
    </lineage>
</organism>
<evidence type="ECO:0000256" key="1">
    <source>
        <dbReference type="ARBA" id="ARBA00023015"/>
    </source>
</evidence>
<feature type="transmembrane region" description="Helical" evidence="4">
    <location>
        <begin position="68"/>
        <end position="92"/>
    </location>
</feature>
<keyword evidence="4" id="KW-0812">Transmembrane</keyword>
<dbReference type="SUPFAM" id="SSF46689">
    <property type="entry name" value="Homeodomain-like"/>
    <property type="match status" value="1"/>
</dbReference>